<dbReference type="Pfam" id="PF00106">
    <property type="entry name" value="adh_short"/>
    <property type="match status" value="1"/>
</dbReference>
<dbReference type="InterPro" id="IPR002347">
    <property type="entry name" value="SDR_fam"/>
</dbReference>
<evidence type="ECO:0000256" key="2">
    <source>
        <dbReference type="ARBA" id="ARBA00023002"/>
    </source>
</evidence>
<protein>
    <submittedName>
        <fullName evidence="4">Short chain dehydrogenase</fullName>
    </submittedName>
</protein>
<evidence type="ECO:0000313" key="4">
    <source>
        <dbReference type="EMBL" id="OUL58239.1"/>
    </source>
</evidence>
<dbReference type="Gene3D" id="3.40.50.720">
    <property type="entry name" value="NAD(P)-binding Rossmann-like Domain"/>
    <property type="match status" value="1"/>
</dbReference>
<evidence type="ECO:0000256" key="3">
    <source>
        <dbReference type="RuleBase" id="RU000363"/>
    </source>
</evidence>
<accession>A0A244CSM3</accession>
<keyword evidence="5" id="KW-1185">Reference proteome</keyword>
<dbReference type="OrthoDB" id="4690547at2"/>
<evidence type="ECO:0000256" key="1">
    <source>
        <dbReference type="ARBA" id="ARBA00006484"/>
    </source>
</evidence>
<reference evidence="4 5" key="1">
    <citation type="submission" date="2017-02" db="EMBL/GenBank/DDBJ databases">
        <title>Pseudoalteromonas ulvae TC14 Genome.</title>
        <authorList>
            <person name="Molmeret M."/>
        </authorList>
    </citation>
    <scope>NUCLEOTIDE SEQUENCE [LARGE SCALE GENOMIC DNA]</scope>
    <source>
        <strain evidence="4">TC14</strain>
    </source>
</reference>
<organism evidence="4 5">
    <name type="scientific">Pseudoalteromonas ulvae</name>
    <dbReference type="NCBI Taxonomy" id="107327"/>
    <lineage>
        <taxon>Bacteria</taxon>
        <taxon>Pseudomonadati</taxon>
        <taxon>Pseudomonadota</taxon>
        <taxon>Gammaproteobacteria</taxon>
        <taxon>Alteromonadales</taxon>
        <taxon>Pseudoalteromonadaceae</taxon>
        <taxon>Pseudoalteromonas</taxon>
    </lineage>
</organism>
<sequence>MSNPALCVLTGASGGLGHAMANALAKEGFRLLLVGRNEIKLKQLNNQLGSLHGHLVADLTTEQGRHDLVSLAEQLGGADVLINNAGVNAFTAFCEQSTLDISKTLEVNLLVPMLITHAFLPQMRNKSHAKLVNVGSAFGSIGFPYHSSYCASKFGLRGFTEALKRELSDQALEVLYIAPRATDTDINGRTERAINSALGNQMDSPDKVAQLLIKQLKTGESRNVIGFPEKLFVKLNGLFPSLIDSAIAKKLIVMKRVLNELN</sequence>
<dbReference type="PRINTS" id="PR00081">
    <property type="entry name" value="GDHRDH"/>
</dbReference>
<comment type="caution">
    <text evidence="4">The sequence shown here is derived from an EMBL/GenBank/DDBJ whole genome shotgun (WGS) entry which is preliminary data.</text>
</comment>
<dbReference type="PRINTS" id="PR00080">
    <property type="entry name" value="SDRFAMILY"/>
</dbReference>
<dbReference type="CDD" id="cd05233">
    <property type="entry name" value="SDR_c"/>
    <property type="match status" value="1"/>
</dbReference>
<dbReference type="InterPro" id="IPR036291">
    <property type="entry name" value="NAD(P)-bd_dom_sf"/>
</dbReference>
<dbReference type="AlphaFoldDB" id="A0A244CSM3"/>
<gene>
    <name evidence="4" type="ORF">B1199_07765</name>
</gene>
<name>A0A244CSM3_PSEDV</name>
<proteinExistence type="inferred from homology"/>
<dbReference type="RefSeq" id="WP_086743548.1">
    <property type="nucleotide sequence ID" value="NZ_MWPV01000002.1"/>
</dbReference>
<dbReference type="PANTHER" id="PTHR44196">
    <property type="entry name" value="DEHYDROGENASE/REDUCTASE SDR FAMILY MEMBER 7B"/>
    <property type="match status" value="1"/>
</dbReference>
<comment type="similarity">
    <text evidence="1 3">Belongs to the short-chain dehydrogenases/reductases (SDR) family.</text>
</comment>
<dbReference type="GO" id="GO:0016020">
    <property type="term" value="C:membrane"/>
    <property type="evidence" value="ECO:0007669"/>
    <property type="project" value="TreeGrafter"/>
</dbReference>
<dbReference type="EMBL" id="MWPV01000002">
    <property type="protein sequence ID" value="OUL58239.1"/>
    <property type="molecule type" value="Genomic_DNA"/>
</dbReference>
<dbReference type="NCBIfam" id="NF006565">
    <property type="entry name" value="PRK09072.1"/>
    <property type="match status" value="1"/>
</dbReference>
<keyword evidence="2" id="KW-0560">Oxidoreductase</keyword>
<dbReference type="SUPFAM" id="SSF51735">
    <property type="entry name" value="NAD(P)-binding Rossmann-fold domains"/>
    <property type="match status" value="1"/>
</dbReference>
<dbReference type="Proteomes" id="UP000194841">
    <property type="component" value="Unassembled WGS sequence"/>
</dbReference>
<dbReference type="PANTHER" id="PTHR44196:SF1">
    <property type="entry name" value="DEHYDROGENASE_REDUCTASE SDR FAMILY MEMBER 7B"/>
    <property type="match status" value="1"/>
</dbReference>
<evidence type="ECO:0000313" key="5">
    <source>
        <dbReference type="Proteomes" id="UP000194841"/>
    </source>
</evidence>
<dbReference type="GO" id="GO:0016491">
    <property type="term" value="F:oxidoreductase activity"/>
    <property type="evidence" value="ECO:0007669"/>
    <property type="project" value="UniProtKB-KW"/>
</dbReference>